<feature type="region of interest" description="Disordered" evidence="2">
    <location>
        <begin position="132"/>
        <end position="152"/>
    </location>
</feature>
<proteinExistence type="predicted"/>
<dbReference type="AlphaFoldDB" id="A0A6U3S4J4"/>
<name>A0A6U3S4J4_9STRA</name>
<gene>
    <name evidence="3" type="ORF">DSPE1174_LOCUS11218</name>
    <name evidence="4" type="ORF">DSPE1174_LOCUS11219</name>
</gene>
<sequence>MVLHAPTPISGKITAWTYSTGKETFEETLLWICTLIKKARASGPKSVEMNFNDNVGEFMGQLDLGLTHAIEDLTTELAKEDEDIAKLESELAELFVKPMDVEARRAVEQLARAEFKKALMVVTAAWKEAKFTAPEDQVPSNSAEDTQAASME</sequence>
<dbReference type="EMBL" id="HBGS01022027">
    <property type="protein sequence ID" value="CAD9411597.1"/>
    <property type="molecule type" value="Transcribed_RNA"/>
</dbReference>
<organism evidence="3">
    <name type="scientific">Octactis speculum</name>
    <dbReference type="NCBI Taxonomy" id="3111310"/>
    <lineage>
        <taxon>Eukaryota</taxon>
        <taxon>Sar</taxon>
        <taxon>Stramenopiles</taxon>
        <taxon>Ochrophyta</taxon>
        <taxon>Dictyochophyceae</taxon>
        <taxon>Dictyochales</taxon>
        <taxon>Dictyochaceae</taxon>
        <taxon>Octactis</taxon>
    </lineage>
</organism>
<evidence type="ECO:0000256" key="2">
    <source>
        <dbReference type="SAM" id="MobiDB-lite"/>
    </source>
</evidence>
<feature type="coiled-coil region" evidence="1">
    <location>
        <begin position="70"/>
        <end position="97"/>
    </location>
</feature>
<keyword evidence="1" id="KW-0175">Coiled coil</keyword>
<evidence type="ECO:0000256" key="1">
    <source>
        <dbReference type="SAM" id="Coils"/>
    </source>
</evidence>
<protein>
    <submittedName>
        <fullName evidence="3">Uncharacterized protein</fullName>
    </submittedName>
</protein>
<evidence type="ECO:0000313" key="3">
    <source>
        <dbReference type="EMBL" id="CAD9411597.1"/>
    </source>
</evidence>
<evidence type="ECO:0000313" key="4">
    <source>
        <dbReference type="EMBL" id="CAD9411601.1"/>
    </source>
</evidence>
<feature type="compositionally biased region" description="Polar residues" evidence="2">
    <location>
        <begin position="138"/>
        <end position="152"/>
    </location>
</feature>
<reference evidence="3" key="1">
    <citation type="submission" date="2021-01" db="EMBL/GenBank/DDBJ databases">
        <authorList>
            <person name="Corre E."/>
            <person name="Pelletier E."/>
            <person name="Niang G."/>
            <person name="Scheremetjew M."/>
            <person name="Finn R."/>
            <person name="Kale V."/>
            <person name="Holt S."/>
            <person name="Cochrane G."/>
            <person name="Meng A."/>
            <person name="Brown T."/>
            <person name="Cohen L."/>
        </authorList>
    </citation>
    <scope>NUCLEOTIDE SEQUENCE</scope>
    <source>
        <strain evidence="3">CCMP1381</strain>
    </source>
</reference>
<accession>A0A6U3S4J4</accession>
<dbReference type="EMBL" id="HBGS01022028">
    <property type="protein sequence ID" value="CAD9411601.1"/>
    <property type="molecule type" value="Transcribed_RNA"/>
</dbReference>